<dbReference type="GO" id="GO:0031175">
    <property type="term" value="P:neuron projection development"/>
    <property type="evidence" value="ECO:0007669"/>
    <property type="project" value="TreeGrafter"/>
</dbReference>
<name>A0AAV6Q660_SOLSE</name>
<dbReference type="GO" id="GO:0043005">
    <property type="term" value="C:neuron projection"/>
    <property type="evidence" value="ECO:0007669"/>
    <property type="project" value="TreeGrafter"/>
</dbReference>
<dbReference type="GO" id="GO:0007019">
    <property type="term" value="P:microtubule depolymerization"/>
    <property type="evidence" value="ECO:0007669"/>
    <property type="project" value="TreeGrafter"/>
</dbReference>
<protein>
    <submittedName>
        <fullName evidence="2">Stathmin-4-like isoform X2</fullName>
    </submittedName>
</protein>
<feature type="region of interest" description="Disordered" evidence="1">
    <location>
        <begin position="122"/>
        <end position="147"/>
    </location>
</feature>
<dbReference type="AlphaFoldDB" id="A0AAV6Q660"/>
<keyword evidence="3" id="KW-1185">Reference proteome</keyword>
<feature type="compositionally biased region" description="Basic and acidic residues" evidence="1">
    <location>
        <begin position="215"/>
        <end position="224"/>
    </location>
</feature>
<dbReference type="PANTHER" id="PTHR10104:SF21">
    <property type="entry name" value="STATHMIN"/>
    <property type="match status" value="1"/>
</dbReference>
<dbReference type="PANTHER" id="PTHR10104">
    <property type="entry name" value="STATHMIN"/>
    <property type="match status" value="1"/>
</dbReference>
<dbReference type="InterPro" id="IPR030514">
    <property type="entry name" value="Stathmin_CS"/>
</dbReference>
<dbReference type="PROSITE" id="PS01041">
    <property type="entry name" value="STATHMIN_2"/>
    <property type="match status" value="1"/>
</dbReference>
<dbReference type="Pfam" id="PF00836">
    <property type="entry name" value="Stathmin"/>
    <property type="match status" value="1"/>
</dbReference>
<comment type="caution">
    <text evidence="2">The sequence shown here is derived from an EMBL/GenBank/DDBJ whole genome shotgun (WGS) entry which is preliminary data.</text>
</comment>
<feature type="compositionally biased region" description="Basic and acidic residues" evidence="1">
    <location>
        <begin position="172"/>
        <end position="202"/>
    </location>
</feature>
<feature type="compositionally biased region" description="Basic residues" evidence="1">
    <location>
        <begin position="127"/>
        <end position="137"/>
    </location>
</feature>
<evidence type="ECO:0000313" key="2">
    <source>
        <dbReference type="EMBL" id="KAG7483017.1"/>
    </source>
</evidence>
<dbReference type="GO" id="GO:0005737">
    <property type="term" value="C:cytoplasm"/>
    <property type="evidence" value="ECO:0007669"/>
    <property type="project" value="TreeGrafter"/>
</dbReference>
<accession>A0AAV6Q660</accession>
<feature type="region of interest" description="Disordered" evidence="1">
    <location>
        <begin position="172"/>
        <end position="224"/>
    </location>
</feature>
<dbReference type="GO" id="GO:0015631">
    <property type="term" value="F:tubulin binding"/>
    <property type="evidence" value="ECO:0007669"/>
    <property type="project" value="TreeGrafter"/>
</dbReference>
<sequence length="224" mass="25677">MTYDTSVYLSVSLPVCPSVGYSRVQTRTRNRKAPSIPAGQSERPWVMSCSRLPFGADVAELQIFGGNRVNRDEHHCREQTCLPHHSVFTRKPQRQQHDDSYSIQREDARAPPGVSLLLLHPSSAQRSHSRQGSRRGGPKPVQHPRHGEIQKKLDAAQERRKCQEAELLKHLAERREHEREVAQKALTKERQEHRADADKQQWEMHLNASQGLLQEEDKHSVEVS</sequence>
<reference evidence="2 3" key="1">
    <citation type="journal article" date="2021" name="Sci. Rep.">
        <title>Chromosome anchoring in Senegalese sole (Solea senegalensis) reveals sex-associated markers and genome rearrangements in flatfish.</title>
        <authorList>
            <person name="Guerrero-Cozar I."/>
            <person name="Gomez-Garrido J."/>
            <person name="Berbel C."/>
            <person name="Martinez-Blanch J.F."/>
            <person name="Alioto T."/>
            <person name="Claros M.G."/>
            <person name="Gagnaire P.A."/>
            <person name="Manchado M."/>
        </authorList>
    </citation>
    <scope>NUCLEOTIDE SEQUENCE [LARGE SCALE GENOMIC DNA]</scope>
    <source>
        <strain evidence="2">Sse05_10M</strain>
    </source>
</reference>
<dbReference type="InterPro" id="IPR000956">
    <property type="entry name" value="Stathmin_fam"/>
</dbReference>
<dbReference type="EMBL" id="JAGKHQ010000019">
    <property type="protein sequence ID" value="KAG7483017.1"/>
    <property type="molecule type" value="Genomic_DNA"/>
</dbReference>
<dbReference type="GO" id="GO:0031110">
    <property type="term" value="P:regulation of microtubule polymerization or depolymerization"/>
    <property type="evidence" value="ECO:0007669"/>
    <property type="project" value="InterPro"/>
</dbReference>
<dbReference type="Proteomes" id="UP000693946">
    <property type="component" value="Linkage Group LG7"/>
</dbReference>
<proteinExistence type="predicted"/>
<evidence type="ECO:0000313" key="3">
    <source>
        <dbReference type="Proteomes" id="UP000693946"/>
    </source>
</evidence>
<evidence type="ECO:0000256" key="1">
    <source>
        <dbReference type="SAM" id="MobiDB-lite"/>
    </source>
</evidence>
<gene>
    <name evidence="2" type="ORF">JOB18_036518</name>
</gene>
<dbReference type="PROSITE" id="PS51663">
    <property type="entry name" value="STATHMIN_3"/>
    <property type="match status" value="1"/>
</dbReference>
<organism evidence="2 3">
    <name type="scientific">Solea senegalensis</name>
    <name type="common">Senegalese sole</name>
    <dbReference type="NCBI Taxonomy" id="28829"/>
    <lineage>
        <taxon>Eukaryota</taxon>
        <taxon>Metazoa</taxon>
        <taxon>Chordata</taxon>
        <taxon>Craniata</taxon>
        <taxon>Vertebrata</taxon>
        <taxon>Euteleostomi</taxon>
        <taxon>Actinopterygii</taxon>
        <taxon>Neopterygii</taxon>
        <taxon>Teleostei</taxon>
        <taxon>Neoteleostei</taxon>
        <taxon>Acanthomorphata</taxon>
        <taxon>Carangaria</taxon>
        <taxon>Pleuronectiformes</taxon>
        <taxon>Pleuronectoidei</taxon>
        <taxon>Soleidae</taxon>
        <taxon>Solea</taxon>
    </lineage>
</organism>